<comment type="caution">
    <text evidence="1">The sequence shown here is derived from an EMBL/GenBank/DDBJ whole genome shotgun (WGS) entry which is preliminary data.</text>
</comment>
<reference evidence="1 2" key="1">
    <citation type="journal article" date="2022" name="bioRxiv">
        <title>The genome of the oomycete Peronosclerospora sorghi, a cosmopolitan pathogen of maize and sorghum, is inflated with dispersed pseudogenes.</title>
        <authorList>
            <person name="Fletcher K."/>
            <person name="Martin F."/>
            <person name="Isakeit T."/>
            <person name="Cavanaugh K."/>
            <person name="Magill C."/>
            <person name="Michelmore R."/>
        </authorList>
    </citation>
    <scope>NUCLEOTIDE SEQUENCE [LARGE SCALE GENOMIC DNA]</scope>
    <source>
        <strain evidence="1">P6</strain>
    </source>
</reference>
<sequence length="114" mass="12825">MSFAAVATELQHVQHVNITAQLAILDAGRTCEDLRQQAREVEKQFKNEEGTIERSETFMLQQWVDANGTDSDSNGEEMTKPNAQLGESTLVNRDNVAEMKQFAKALALQKKKSW</sequence>
<evidence type="ECO:0000313" key="1">
    <source>
        <dbReference type="EMBL" id="KAI9908183.1"/>
    </source>
</evidence>
<accession>A0ACC0VNV6</accession>
<proteinExistence type="predicted"/>
<name>A0ACC0VNV6_9STRA</name>
<protein>
    <submittedName>
        <fullName evidence="1">Uncharacterized protein</fullName>
    </submittedName>
</protein>
<keyword evidence="2" id="KW-1185">Reference proteome</keyword>
<gene>
    <name evidence="1" type="ORF">PsorP6_004391</name>
</gene>
<dbReference type="Proteomes" id="UP001163321">
    <property type="component" value="Chromosome 8"/>
</dbReference>
<organism evidence="1 2">
    <name type="scientific">Peronosclerospora sorghi</name>
    <dbReference type="NCBI Taxonomy" id="230839"/>
    <lineage>
        <taxon>Eukaryota</taxon>
        <taxon>Sar</taxon>
        <taxon>Stramenopiles</taxon>
        <taxon>Oomycota</taxon>
        <taxon>Peronosporomycetes</taxon>
        <taxon>Peronosporales</taxon>
        <taxon>Peronosporaceae</taxon>
        <taxon>Peronosclerospora</taxon>
    </lineage>
</organism>
<dbReference type="EMBL" id="CM047587">
    <property type="protein sequence ID" value="KAI9908183.1"/>
    <property type="molecule type" value="Genomic_DNA"/>
</dbReference>
<evidence type="ECO:0000313" key="2">
    <source>
        <dbReference type="Proteomes" id="UP001163321"/>
    </source>
</evidence>